<comment type="function">
    <text evidence="12">Subunit 8, of the mitochondrial membrane ATP synthase complex (F(1)F(0) ATP synthase or Complex V) that produces ATP from ADP in the presence of a proton gradient across the membrane which is generated by electron transport complexes of the respiratory chain. ATP synthase complex consist of a soluble F(1) head domain - the catalytic core - and a membrane F(1) domain - the membrane proton channel. These two domains are linked by a central stalk rotating inside the F(1) region and a stationary peripheral stalk. During catalysis, ATP synthesis in the catalytic domain of F(1) is coupled via a rotary mechanism of the central stalk subunits to proton translocation. In vivo, can only synthesize ATP although its ATP hydrolase activity can be activated artificially in vitro. Part of the complex F(0) domain.</text>
</comment>
<evidence type="ECO:0000256" key="14">
    <source>
        <dbReference type="RuleBase" id="RU003661"/>
    </source>
</evidence>
<dbReference type="GO" id="GO:0015986">
    <property type="term" value="P:proton motive force-driven ATP synthesis"/>
    <property type="evidence" value="ECO:0007669"/>
    <property type="project" value="InterPro"/>
</dbReference>
<comment type="similarity">
    <text evidence="2 14">Belongs to the ATPase protein 8 family.</text>
</comment>
<protein>
    <recommendedName>
        <fullName evidence="14">ATP synthase complex subunit 8</fullName>
    </recommendedName>
</protein>
<proteinExistence type="inferred from homology"/>
<evidence type="ECO:0000256" key="12">
    <source>
        <dbReference type="ARBA" id="ARBA00053067"/>
    </source>
</evidence>
<evidence type="ECO:0000256" key="6">
    <source>
        <dbReference type="ARBA" id="ARBA00022781"/>
    </source>
</evidence>
<evidence type="ECO:0000256" key="8">
    <source>
        <dbReference type="ARBA" id="ARBA00023065"/>
    </source>
</evidence>
<evidence type="ECO:0000256" key="4">
    <source>
        <dbReference type="ARBA" id="ARBA00022547"/>
    </source>
</evidence>
<keyword evidence="9 14" id="KW-0496">Mitochondrion</keyword>
<evidence type="ECO:0000256" key="2">
    <source>
        <dbReference type="ARBA" id="ARBA00008892"/>
    </source>
</evidence>
<keyword evidence="8 14" id="KW-0406">Ion transport</keyword>
<evidence type="ECO:0000256" key="3">
    <source>
        <dbReference type="ARBA" id="ARBA00022448"/>
    </source>
</evidence>
<dbReference type="GO" id="GO:0015078">
    <property type="term" value="F:proton transmembrane transporter activity"/>
    <property type="evidence" value="ECO:0007669"/>
    <property type="project" value="InterPro"/>
</dbReference>
<dbReference type="PANTHER" id="PTHR39937">
    <property type="entry name" value="ATP SYNTHASE PROTEIN 8"/>
    <property type="match status" value="1"/>
</dbReference>
<evidence type="ECO:0000256" key="7">
    <source>
        <dbReference type="ARBA" id="ARBA00022989"/>
    </source>
</evidence>
<feature type="transmembrane region" description="Helical" evidence="15">
    <location>
        <begin position="6"/>
        <end position="25"/>
    </location>
</feature>
<geneLocation type="mitochondrion" evidence="16"/>
<comment type="subunit">
    <text evidence="13">Component of the ATP synthase complex composed at least of ATP5F1A/subunit alpha, ATP5F1B/subunit beta, ATP5MC1/subunit c (homooctomer), MT-ATP6/subunit a, MT-ATP8/subunit 8, ATP5ME/subunit e, ATP5MF/subunit f, ATP5MG/subunit g, ATP5MK/subunit k, ATP5MJ/subunit j, ATP5F1C/subunit gamma, ATP5F1D/subunit delta, ATP5F1E/subunit epsilon, ATP5PF/subunit F6, ATP5PB/subunit b, ATP5PD/subunit d, ATP5PO/subunit OSCP. ATP synthase complex consists of a soluble F(1) head domain (subunits alpha(3) and beta(3)) - the catalytic core - and a membrane F(0) domain - the membrane proton channel (subunits c, a, 8, e, f, g, k and j). These two domains are linked by a central stalk (subunits gamma, delta, and epsilon) rotating inside the F1 region and a stationary peripheral stalk (subunits F6, b, d, and OSCP).</text>
</comment>
<keyword evidence="6 14" id="KW-0375">Hydrogen ion transport</keyword>
<dbReference type="Pfam" id="PF00895">
    <property type="entry name" value="ATP-synt_8"/>
    <property type="match status" value="1"/>
</dbReference>
<keyword evidence="7 15" id="KW-1133">Transmembrane helix</keyword>
<evidence type="ECO:0000313" key="16">
    <source>
        <dbReference type="EMBL" id="BAI77291.1"/>
    </source>
</evidence>
<dbReference type="EMBL" id="AB282852">
    <property type="protein sequence ID" value="BAI77291.1"/>
    <property type="molecule type" value="Genomic_DNA"/>
</dbReference>
<evidence type="ECO:0000256" key="1">
    <source>
        <dbReference type="ARBA" id="ARBA00004304"/>
    </source>
</evidence>
<dbReference type="AlphaFoldDB" id="D3KS54"/>
<gene>
    <name evidence="16" type="primary">ATPase 8</name>
</gene>
<dbReference type="InterPro" id="IPR001421">
    <property type="entry name" value="ATP8_metazoa"/>
</dbReference>
<organism evidence="16">
    <name type="scientific">Gigantactis vanhoeffeni</name>
    <name type="common">Deep-sea anglerfish</name>
    <dbReference type="NCBI Taxonomy" id="242958"/>
    <lineage>
        <taxon>Eukaryota</taxon>
        <taxon>Metazoa</taxon>
        <taxon>Chordata</taxon>
        <taxon>Craniata</taxon>
        <taxon>Vertebrata</taxon>
        <taxon>Euteleostomi</taxon>
        <taxon>Actinopterygii</taxon>
        <taxon>Neopterygii</taxon>
        <taxon>Teleostei</taxon>
        <taxon>Neoteleostei</taxon>
        <taxon>Acanthomorphata</taxon>
        <taxon>Eupercaria</taxon>
        <taxon>Lophiiformes</taxon>
        <taxon>Ceratioidei</taxon>
        <taxon>Gigantactinidae</taxon>
        <taxon>Gigantactis</taxon>
    </lineage>
</organism>
<comment type="subcellular location">
    <subcellularLocation>
        <location evidence="1 14">Mitochondrion membrane</location>
        <topology evidence="1 14">Single-pass membrane protein</topology>
    </subcellularLocation>
</comment>
<keyword evidence="5 14" id="KW-0812">Transmembrane</keyword>
<evidence type="ECO:0000256" key="11">
    <source>
        <dbReference type="ARBA" id="ARBA00023310"/>
    </source>
</evidence>
<keyword evidence="10 15" id="KW-0472">Membrane</keyword>
<dbReference type="GO" id="GO:0031966">
    <property type="term" value="C:mitochondrial membrane"/>
    <property type="evidence" value="ECO:0007669"/>
    <property type="project" value="UniProtKB-SubCell"/>
</dbReference>
<evidence type="ECO:0000256" key="13">
    <source>
        <dbReference type="ARBA" id="ARBA00064647"/>
    </source>
</evidence>
<evidence type="ECO:0000256" key="10">
    <source>
        <dbReference type="ARBA" id="ARBA00023136"/>
    </source>
</evidence>
<keyword evidence="11" id="KW-0066">ATP synthesis</keyword>
<dbReference type="GO" id="GO:0045259">
    <property type="term" value="C:proton-transporting ATP synthase complex"/>
    <property type="evidence" value="ECO:0007669"/>
    <property type="project" value="UniProtKB-KW"/>
</dbReference>
<evidence type="ECO:0000256" key="9">
    <source>
        <dbReference type="ARBA" id="ARBA00023128"/>
    </source>
</evidence>
<evidence type="ECO:0000256" key="5">
    <source>
        <dbReference type="ARBA" id="ARBA00022692"/>
    </source>
</evidence>
<reference evidence="16" key="1">
    <citation type="journal article" date="2010" name="BMC Evol. Biol.">
        <title>Evolutionary history of anglerfishes (Teleostei: Lophiiformes): a mitogenomic perspective.</title>
        <authorList>
            <person name="Miya M."/>
            <person name="Pietsch T.W."/>
            <person name="Orr J.W."/>
            <person name="Arnold R.J."/>
            <person name="Satoh T.P."/>
            <person name="Shedlock A.M."/>
            <person name="Ho H.-C."/>
            <person name="Shimazaki M."/>
            <person name="Yabe M."/>
            <person name="Nishida M."/>
        </authorList>
    </citation>
    <scope>NUCLEOTIDE SEQUENCE</scope>
</reference>
<dbReference type="PANTHER" id="PTHR39937:SF1">
    <property type="entry name" value="ATP SYNTHASE PROTEIN 8"/>
    <property type="match status" value="1"/>
</dbReference>
<dbReference type="InterPro" id="IPR050635">
    <property type="entry name" value="ATPase_protein_8"/>
</dbReference>
<evidence type="ECO:0000256" key="15">
    <source>
        <dbReference type="SAM" id="Phobius"/>
    </source>
</evidence>
<accession>D3KS54</accession>
<sequence length="55" mass="6446">MPQLNPSPWLNILIFSWVVFLALLLPKILTHNFPYEPNPESAGALEPLPWIWPWH</sequence>
<keyword evidence="4 14" id="KW-0138">CF(0)</keyword>
<keyword evidence="3 14" id="KW-0813">Transport</keyword>
<name>D3KS54_GIGVA</name>